<name>A0A5P0ZG69_9LACO</name>
<evidence type="ECO:0000313" key="5">
    <source>
        <dbReference type="Proteomes" id="UP000380386"/>
    </source>
</evidence>
<evidence type="ECO:0000313" key="4">
    <source>
        <dbReference type="EMBL" id="MQS52046.1"/>
    </source>
</evidence>
<proteinExistence type="predicted"/>
<dbReference type="EMBL" id="VDFM01000002">
    <property type="protein sequence ID" value="MQS52046.1"/>
    <property type="molecule type" value="Genomic_DNA"/>
</dbReference>
<feature type="transmembrane region" description="Helical" evidence="1">
    <location>
        <begin position="121"/>
        <end position="142"/>
    </location>
</feature>
<evidence type="ECO:0000313" key="3">
    <source>
        <dbReference type="EMBL" id="MQS45462.1"/>
    </source>
</evidence>
<organism evidence="4 5">
    <name type="scientific">Companilactobacillus mishanensis</name>
    <dbReference type="NCBI Taxonomy" id="2486008"/>
    <lineage>
        <taxon>Bacteria</taxon>
        <taxon>Bacillati</taxon>
        <taxon>Bacillota</taxon>
        <taxon>Bacilli</taxon>
        <taxon>Lactobacillales</taxon>
        <taxon>Lactobacillaceae</taxon>
        <taxon>Companilactobacillus</taxon>
    </lineage>
</organism>
<dbReference type="PANTHER" id="PTHR36834:SF1">
    <property type="entry name" value="INTEGRAL MEMBRANE PROTEIN"/>
    <property type="match status" value="1"/>
</dbReference>
<dbReference type="AlphaFoldDB" id="A0A5P0ZG69"/>
<keyword evidence="1" id="KW-1133">Transmembrane helix</keyword>
<reference evidence="3" key="2">
    <citation type="submission" date="2019-05" db="EMBL/GenBank/DDBJ databases">
        <authorList>
            <person name="Schuster J.A."/>
            <person name="Ehrmann M.A."/>
        </authorList>
    </citation>
    <scope>NUCLEOTIDE SEQUENCE</scope>
    <source>
        <strain evidence="3">TMW 1.2098</strain>
    </source>
</reference>
<feature type="transmembrane region" description="Helical" evidence="1">
    <location>
        <begin position="35"/>
        <end position="52"/>
    </location>
</feature>
<evidence type="ECO:0000256" key="1">
    <source>
        <dbReference type="SAM" id="Phobius"/>
    </source>
</evidence>
<feature type="transmembrane region" description="Helical" evidence="1">
    <location>
        <begin position="64"/>
        <end position="88"/>
    </location>
</feature>
<dbReference type="OrthoDB" id="4822551at2"/>
<protein>
    <submittedName>
        <fullName evidence="4">VanZ family protein</fullName>
    </submittedName>
</protein>
<accession>A0A5P0ZG69</accession>
<keyword evidence="1" id="KW-0472">Membrane</keyword>
<feature type="transmembrane region" description="Helical" evidence="1">
    <location>
        <begin position="181"/>
        <end position="200"/>
    </location>
</feature>
<reference evidence="5 6" key="1">
    <citation type="journal article" date="2019" name="Syst. Appl. Microbiol.">
        <title>Polyphasic characterization of two novel Lactobacillus spp. isolated from blown salami packages: Description of Lactobacillus halodurans sp. nov. and Lactobacillus salsicarnum sp. nov.</title>
        <authorList>
            <person name="Schuster J.A."/>
            <person name="Klingl A."/>
            <person name="Vogel R.F."/>
            <person name="Ehrmann M.A."/>
        </authorList>
    </citation>
    <scope>NUCLEOTIDE SEQUENCE [LARGE SCALE GENOMIC DNA]</scope>
    <source>
        <strain evidence="3 6">TMW 1.2098</strain>
        <strain evidence="4 5">TMW 1.2118</strain>
    </source>
</reference>
<dbReference type="EMBL" id="VDFN01000006">
    <property type="protein sequence ID" value="MQS45462.1"/>
    <property type="molecule type" value="Genomic_DNA"/>
</dbReference>
<dbReference type="InterPro" id="IPR053150">
    <property type="entry name" value="Teicoplanin_resist-assoc"/>
</dbReference>
<evidence type="ECO:0000313" key="6">
    <source>
        <dbReference type="Proteomes" id="UP000436655"/>
    </source>
</evidence>
<keyword evidence="6" id="KW-1185">Reference proteome</keyword>
<feature type="transmembrane region" description="Helical" evidence="1">
    <location>
        <begin position="149"/>
        <end position="169"/>
    </location>
</feature>
<sequence length="209" mass="24830">MIFLGPLYNYIANLYADRINHFPLIRLSFYAADKAILYTLFFIIIRIIWLKVRHQQTTKNHEFWLAIFAFYLFLLFSLTVFRDGYFLWQFKFYWHRSLADVNWEPLVQTFKLAQGQSIVDFIYNLYGNIVWFIPIGIFIPILGKKNRGFWRVVLIGALISVSIEIFQFILRTGISDIDDVIFNTIGTAIGFMLYFICHIVKKHIKGLKF</sequence>
<dbReference type="InterPro" id="IPR006976">
    <property type="entry name" value="VanZ-like"/>
</dbReference>
<comment type="caution">
    <text evidence="4">The sequence shown here is derived from an EMBL/GenBank/DDBJ whole genome shotgun (WGS) entry which is preliminary data.</text>
</comment>
<dbReference type="PANTHER" id="PTHR36834">
    <property type="entry name" value="MEMBRANE PROTEIN-RELATED"/>
    <property type="match status" value="1"/>
</dbReference>
<feature type="domain" description="VanZ-like" evidence="2">
    <location>
        <begin position="68"/>
        <end position="197"/>
    </location>
</feature>
<keyword evidence="1" id="KW-0812">Transmembrane</keyword>
<gene>
    <name evidence="4" type="ORF">FHL02_03320</name>
    <name evidence="3" type="ORF">FHL03_08195</name>
</gene>
<dbReference type="Proteomes" id="UP000436655">
    <property type="component" value="Unassembled WGS sequence"/>
</dbReference>
<evidence type="ECO:0000259" key="2">
    <source>
        <dbReference type="Pfam" id="PF04892"/>
    </source>
</evidence>
<dbReference type="Proteomes" id="UP000380386">
    <property type="component" value="Unassembled WGS sequence"/>
</dbReference>
<dbReference type="Pfam" id="PF04892">
    <property type="entry name" value="VanZ"/>
    <property type="match status" value="1"/>
</dbReference>